<name>A0A1E3UMB9_9FIRM</name>
<protein>
    <submittedName>
        <fullName evidence="1">Uncharacterized protein</fullName>
    </submittedName>
</protein>
<proteinExistence type="predicted"/>
<reference evidence="1 2" key="1">
    <citation type="submission" date="2016-08" db="EMBL/GenBank/DDBJ databases">
        <authorList>
            <person name="Seilhamer J.J."/>
        </authorList>
    </citation>
    <scope>NUCLEOTIDE SEQUENCE [LARGE SCALE GENOMIC DNA]</scope>
    <source>
        <strain evidence="1 2">NML150140-1</strain>
    </source>
</reference>
<evidence type="ECO:0000313" key="1">
    <source>
        <dbReference type="EMBL" id="ODR54198.1"/>
    </source>
</evidence>
<accession>A0A1E3UMB9</accession>
<gene>
    <name evidence="1" type="ORF">BEI59_06510</name>
</gene>
<sequence length="61" mass="6891">MGTDKVVIVVKDGMVQEVFGSCPYKFDVEVLDMDFNGADPDAENAAQDWLQTVRQYLSKIY</sequence>
<dbReference type="EMBL" id="MEHA01000003">
    <property type="protein sequence ID" value="ODR54198.1"/>
    <property type="molecule type" value="Genomic_DNA"/>
</dbReference>
<dbReference type="RefSeq" id="WP_069431352.1">
    <property type="nucleotide sequence ID" value="NZ_MEHA01000003.1"/>
</dbReference>
<dbReference type="Proteomes" id="UP000094271">
    <property type="component" value="Unassembled WGS sequence"/>
</dbReference>
<comment type="caution">
    <text evidence="1">The sequence shown here is derived from an EMBL/GenBank/DDBJ whole genome shotgun (WGS) entry which is preliminary data.</text>
</comment>
<evidence type="ECO:0000313" key="2">
    <source>
        <dbReference type="Proteomes" id="UP000094271"/>
    </source>
</evidence>
<dbReference type="AlphaFoldDB" id="A0A1E3UMB9"/>
<organism evidence="1 2">
    <name type="scientific">Eisenbergiella tayi</name>
    <dbReference type="NCBI Taxonomy" id="1432052"/>
    <lineage>
        <taxon>Bacteria</taxon>
        <taxon>Bacillati</taxon>
        <taxon>Bacillota</taxon>
        <taxon>Clostridia</taxon>
        <taxon>Lachnospirales</taxon>
        <taxon>Lachnospiraceae</taxon>
        <taxon>Eisenbergiella</taxon>
    </lineage>
</organism>